<evidence type="ECO:0000259" key="2">
    <source>
        <dbReference type="Pfam" id="PF09917"/>
    </source>
</evidence>
<protein>
    <submittedName>
        <fullName evidence="3">Uncharacterized conserved protein, DUF2147 family</fullName>
    </submittedName>
</protein>
<dbReference type="Gene3D" id="2.40.128.520">
    <property type="match status" value="1"/>
</dbReference>
<dbReference type="OrthoDB" id="9811671at2"/>
<dbReference type="Pfam" id="PF09917">
    <property type="entry name" value="DUF2147"/>
    <property type="match status" value="1"/>
</dbReference>
<dbReference type="InterPro" id="IPR019223">
    <property type="entry name" value="DUF2147"/>
</dbReference>
<dbReference type="RefSeq" id="WP_084408201.1">
    <property type="nucleotide sequence ID" value="NZ_FWXR01000001.1"/>
</dbReference>
<keyword evidence="4" id="KW-1185">Reference proteome</keyword>
<feature type="chain" id="PRO_5012213007" evidence="1">
    <location>
        <begin position="26"/>
        <end position="119"/>
    </location>
</feature>
<proteinExistence type="predicted"/>
<keyword evidence="1" id="KW-0732">Signal</keyword>
<evidence type="ECO:0000256" key="1">
    <source>
        <dbReference type="SAM" id="SignalP"/>
    </source>
</evidence>
<name>A0A1W1YHE7_9HYPH</name>
<gene>
    <name evidence="3" type="ORF">SAMN06297251_101320</name>
</gene>
<evidence type="ECO:0000313" key="3">
    <source>
        <dbReference type="EMBL" id="SMC35595.1"/>
    </source>
</evidence>
<evidence type="ECO:0000313" key="4">
    <source>
        <dbReference type="Proteomes" id="UP000192656"/>
    </source>
</evidence>
<dbReference type="PANTHER" id="PTHR36919:SF3">
    <property type="entry name" value="BLL5882 PROTEIN"/>
    <property type="match status" value="1"/>
</dbReference>
<reference evidence="3 4" key="1">
    <citation type="submission" date="2017-04" db="EMBL/GenBank/DDBJ databases">
        <authorList>
            <person name="Afonso C.L."/>
            <person name="Miller P.J."/>
            <person name="Scott M.A."/>
            <person name="Spackman E."/>
            <person name="Goraichik I."/>
            <person name="Dimitrov K.M."/>
            <person name="Suarez D.L."/>
            <person name="Swayne D.E."/>
        </authorList>
    </citation>
    <scope>NUCLEOTIDE SEQUENCE [LARGE SCALE GENOMIC DNA]</scope>
    <source>
        <strain evidence="3 4">CGMCC 1.10972</strain>
    </source>
</reference>
<dbReference type="AlphaFoldDB" id="A0A1W1YHE7"/>
<sequence>MTRSLTALAFTALISSAGLAGTANAAEPIVGQWKAPGGGIVKVSACGNAFCAQVISGEHKGKSVGTMRGSGTDYTGTVIDPRDEKSYQGSATIAGNGKTLKLTGCALKIFCKTQTWTKI</sequence>
<dbReference type="PANTHER" id="PTHR36919">
    <property type="entry name" value="BLR1215 PROTEIN"/>
    <property type="match status" value="1"/>
</dbReference>
<dbReference type="STRING" id="937218.SAMN06297251_101320"/>
<feature type="domain" description="DUF2147" evidence="2">
    <location>
        <begin position="68"/>
        <end position="118"/>
    </location>
</feature>
<feature type="signal peptide" evidence="1">
    <location>
        <begin position="1"/>
        <end position="25"/>
    </location>
</feature>
<accession>A0A1W1YHE7</accession>
<dbReference type="Proteomes" id="UP000192656">
    <property type="component" value="Unassembled WGS sequence"/>
</dbReference>
<organism evidence="3 4">
    <name type="scientific">Fulvimarina manganoxydans</name>
    <dbReference type="NCBI Taxonomy" id="937218"/>
    <lineage>
        <taxon>Bacteria</taxon>
        <taxon>Pseudomonadati</taxon>
        <taxon>Pseudomonadota</taxon>
        <taxon>Alphaproteobacteria</taxon>
        <taxon>Hyphomicrobiales</taxon>
        <taxon>Aurantimonadaceae</taxon>
        <taxon>Fulvimarina</taxon>
    </lineage>
</organism>
<dbReference type="EMBL" id="FWXR01000001">
    <property type="protein sequence ID" value="SMC35595.1"/>
    <property type="molecule type" value="Genomic_DNA"/>
</dbReference>